<accession>A0ACD5VQZ7</accession>
<sequence length="111" mass="13347">MTYTNLHFYKVEIFYVAVDKICVEMDHRFCEASMEILIIPVSTASVERAFSAMKIIKSKLRNKLKNKWFNDWMICYIEREIFRQPDSGVIAQRFQAMKKRRKHLPRRARAN</sequence>
<evidence type="ECO:0000313" key="2">
    <source>
        <dbReference type="Proteomes" id="UP001732700"/>
    </source>
</evidence>
<dbReference type="Proteomes" id="UP001732700">
    <property type="component" value="Chromosome 3C"/>
</dbReference>
<reference evidence="1" key="1">
    <citation type="submission" date="2021-05" db="EMBL/GenBank/DDBJ databases">
        <authorList>
            <person name="Scholz U."/>
            <person name="Mascher M."/>
            <person name="Fiebig A."/>
        </authorList>
    </citation>
    <scope>NUCLEOTIDE SEQUENCE [LARGE SCALE GENOMIC DNA]</scope>
</reference>
<evidence type="ECO:0000313" key="1">
    <source>
        <dbReference type="EnsemblPlants" id="AVESA.00010b.r2.3CG0470970.1.CDS"/>
    </source>
</evidence>
<proteinExistence type="predicted"/>
<dbReference type="EnsemblPlants" id="AVESA.00010b.r2.3CG0470970.1">
    <property type="protein sequence ID" value="AVESA.00010b.r2.3CG0470970.1.CDS"/>
    <property type="gene ID" value="AVESA.00010b.r2.3CG0470970"/>
</dbReference>
<organism evidence="1 2">
    <name type="scientific">Avena sativa</name>
    <name type="common">Oat</name>
    <dbReference type="NCBI Taxonomy" id="4498"/>
    <lineage>
        <taxon>Eukaryota</taxon>
        <taxon>Viridiplantae</taxon>
        <taxon>Streptophyta</taxon>
        <taxon>Embryophyta</taxon>
        <taxon>Tracheophyta</taxon>
        <taxon>Spermatophyta</taxon>
        <taxon>Magnoliopsida</taxon>
        <taxon>Liliopsida</taxon>
        <taxon>Poales</taxon>
        <taxon>Poaceae</taxon>
        <taxon>BOP clade</taxon>
        <taxon>Pooideae</taxon>
        <taxon>Poodae</taxon>
        <taxon>Poeae</taxon>
        <taxon>Poeae Chloroplast Group 1 (Aveneae type)</taxon>
        <taxon>Aveninae</taxon>
        <taxon>Avena</taxon>
    </lineage>
</organism>
<reference evidence="1" key="2">
    <citation type="submission" date="2025-09" db="UniProtKB">
        <authorList>
            <consortium name="EnsemblPlants"/>
        </authorList>
    </citation>
    <scope>IDENTIFICATION</scope>
</reference>
<protein>
    <submittedName>
        <fullName evidence="1">Uncharacterized protein</fullName>
    </submittedName>
</protein>
<keyword evidence="2" id="KW-1185">Reference proteome</keyword>
<name>A0ACD5VQZ7_AVESA</name>